<evidence type="ECO:0000313" key="2">
    <source>
        <dbReference type="Proteomes" id="UP001163846"/>
    </source>
</evidence>
<sequence>GCRAARLRVIFRLPQLVLNSGFLVNAPARWPKEHLAYVTWYSRFKSSPDPSTGMYKVEPVIGSNGVPQGAIVPLANIRQNCMLVPSKKSWDKHWNSDNILDECPSFFVNNLQTKYSYQTIY</sequence>
<dbReference type="EMBL" id="MU807147">
    <property type="protein sequence ID" value="KAJ3831945.1"/>
    <property type="molecule type" value="Genomic_DNA"/>
</dbReference>
<organism evidence="1 2">
    <name type="scientific">Lentinula raphanica</name>
    <dbReference type="NCBI Taxonomy" id="153919"/>
    <lineage>
        <taxon>Eukaryota</taxon>
        <taxon>Fungi</taxon>
        <taxon>Dikarya</taxon>
        <taxon>Basidiomycota</taxon>
        <taxon>Agaricomycotina</taxon>
        <taxon>Agaricomycetes</taxon>
        <taxon>Agaricomycetidae</taxon>
        <taxon>Agaricales</taxon>
        <taxon>Marasmiineae</taxon>
        <taxon>Omphalotaceae</taxon>
        <taxon>Lentinula</taxon>
    </lineage>
</organism>
<dbReference type="Proteomes" id="UP001163846">
    <property type="component" value="Unassembled WGS sequence"/>
</dbReference>
<reference evidence="1" key="1">
    <citation type="submission" date="2022-08" db="EMBL/GenBank/DDBJ databases">
        <authorList>
            <consortium name="DOE Joint Genome Institute"/>
            <person name="Min B."/>
            <person name="Riley R."/>
            <person name="Sierra-Patev S."/>
            <person name="Naranjo-Ortiz M."/>
            <person name="Looney B."/>
            <person name="Konkel Z."/>
            <person name="Slot J.C."/>
            <person name="Sakamoto Y."/>
            <person name="Steenwyk J.L."/>
            <person name="Rokas A."/>
            <person name="Carro J."/>
            <person name="Camarero S."/>
            <person name="Ferreira P."/>
            <person name="Molpeceres G."/>
            <person name="Ruiz-Duenas F.J."/>
            <person name="Serrano A."/>
            <person name="Henrissat B."/>
            <person name="Drula E."/>
            <person name="Hughes K.W."/>
            <person name="Mata J.L."/>
            <person name="Ishikawa N.K."/>
            <person name="Vargas-Isla R."/>
            <person name="Ushijima S."/>
            <person name="Smith C.A."/>
            <person name="Ahrendt S."/>
            <person name="Andreopoulos W."/>
            <person name="He G."/>
            <person name="Labutti K."/>
            <person name="Lipzen A."/>
            <person name="Ng V."/>
            <person name="Sandor L."/>
            <person name="Barry K."/>
            <person name="Martinez A.T."/>
            <person name="Xiao Y."/>
            <person name="Gibbons J.G."/>
            <person name="Terashima K."/>
            <person name="Hibbett D.S."/>
            <person name="Grigoriev I.V."/>
        </authorList>
    </citation>
    <scope>NUCLEOTIDE SEQUENCE</scope>
    <source>
        <strain evidence="1">TFB9207</strain>
    </source>
</reference>
<dbReference type="AlphaFoldDB" id="A0AA38U5F5"/>
<protein>
    <submittedName>
        <fullName evidence="1">Uncharacterized protein</fullName>
    </submittedName>
</protein>
<proteinExistence type="predicted"/>
<name>A0AA38U5F5_9AGAR</name>
<keyword evidence="2" id="KW-1185">Reference proteome</keyword>
<feature type="non-terminal residue" evidence="1">
    <location>
        <position position="1"/>
    </location>
</feature>
<comment type="caution">
    <text evidence="1">The sequence shown here is derived from an EMBL/GenBank/DDBJ whole genome shotgun (WGS) entry which is preliminary data.</text>
</comment>
<accession>A0AA38U5F5</accession>
<evidence type="ECO:0000313" key="1">
    <source>
        <dbReference type="EMBL" id="KAJ3831945.1"/>
    </source>
</evidence>
<gene>
    <name evidence="1" type="ORF">F5878DRAFT_548875</name>
</gene>